<gene>
    <name evidence="1" type="ORF">J4H91_11070</name>
</gene>
<sequence>MTTIIIAVSMRDAKEYELSRGWRNSIIVTPRSKDSARGWTGPVYATPAALDHPDYDQMLEHTAPCGMHVDHDRVA</sequence>
<proteinExistence type="predicted"/>
<accession>A0A939RUJ4</accession>
<protein>
    <submittedName>
        <fullName evidence="1">Uncharacterized protein</fullName>
    </submittedName>
</protein>
<evidence type="ECO:0000313" key="2">
    <source>
        <dbReference type="Proteomes" id="UP000664398"/>
    </source>
</evidence>
<comment type="caution">
    <text evidence="1">The sequence shown here is derived from an EMBL/GenBank/DDBJ whole genome shotgun (WGS) entry which is preliminary data.</text>
</comment>
<reference evidence="1" key="1">
    <citation type="submission" date="2021-03" db="EMBL/GenBank/DDBJ databases">
        <title>Leucobacter chromiisoli sp. nov., isolated from chromium-containing soil of chemical plant.</title>
        <authorList>
            <person name="Xu Z."/>
        </authorList>
    </citation>
    <scope>NUCLEOTIDE SEQUENCE</scope>
    <source>
        <strain evidence="1">A2</strain>
    </source>
</reference>
<evidence type="ECO:0000313" key="1">
    <source>
        <dbReference type="EMBL" id="MBO1805850.1"/>
    </source>
</evidence>
<name>A0A939RUJ4_9MICO</name>
<dbReference type="RefSeq" id="WP_208046320.1">
    <property type="nucleotide sequence ID" value="NZ_JAGDYL010000019.1"/>
</dbReference>
<dbReference type="Proteomes" id="UP000664398">
    <property type="component" value="Unassembled WGS sequence"/>
</dbReference>
<keyword evidence="2" id="KW-1185">Reference proteome</keyword>
<dbReference type="EMBL" id="JAGDYL010000019">
    <property type="protein sequence ID" value="MBO1805850.1"/>
    <property type="molecule type" value="Genomic_DNA"/>
</dbReference>
<organism evidence="1 2">
    <name type="scientific">Leucobacter ruminantium</name>
    <dbReference type="NCBI Taxonomy" id="1289170"/>
    <lineage>
        <taxon>Bacteria</taxon>
        <taxon>Bacillati</taxon>
        <taxon>Actinomycetota</taxon>
        <taxon>Actinomycetes</taxon>
        <taxon>Micrococcales</taxon>
        <taxon>Microbacteriaceae</taxon>
        <taxon>Leucobacter</taxon>
    </lineage>
</organism>
<dbReference type="AlphaFoldDB" id="A0A939RUJ4"/>